<organism evidence="2 3">
    <name type="scientific">Alkalibacterium iburiense</name>
    <dbReference type="NCBI Taxonomy" id="290589"/>
    <lineage>
        <taxon>Bacteria</taxon>
        <taxon>Bacillati</taxon>
        <taxon>Bacillota</taxon>
        <taxon>Bacilli</taxon>
        <taxon>Lactobacillales</taxon>
        <taxon>Carnobacteriaceae</taxon>
        <taxon>Alkalibacterium</taxon>
    </lineage>
</organism>
<dbReference type="InterPro" id="IPR011528">
    <property type="entry name" value="NERD"/>
</dbReference>
<proteinExistence type="predicted"/>
<gene>
    <name evidence="2" type="ORF">GCM10008932_12900</name>
</gene>
<dbReference type="Proteomes" id="UP001501166">
    <property type="component" value="Unassembled WGS sequence"/>
</dbReference>
<accession>A0ABP3H8W1</accession>
<dbReference type="PROSITE" id="PS50965">
    <property type="entry name" value="NERD"/>
    <property type="match status" value="1"/>
</dbReference>
<dbReference type="RefSeq" id="WP_343754884.1">
    <property type="nucleotide sequence ID" value="NZ_BAAACW010000078.1"/>
</dbReference>
<evidence type="ECO:0000313" key="3">
    <source>
        <dbReference type="Proteomes" id="UP001501166"/>
    </source>
</evidence>
<sequence length="106" mass="12361">MREKPMLLKLYETLDCLGALSQENQGYLSNLRKGYEGERSVDELFERLTCPHLYLADRLLETNRQTFQLDSVLITGKGVFLYEIKNYGSVKSFMKKQEKKRNTSSD</sequence>
<evidence type="ECO:0000313" key="2">
    <source>
        <dbReference type="EMBL" id="GAA0361693.1"/>
    </source>
</evidence>
<comment type="caution">
    <text evidence="2">The sequence shown here is derived from an EMBL/GenBank/DDBJ whole genome shotgun (WGS) entry which is preliminary data.</text>
</comment>
<dbReference type="Pfam" id="PF08378">
    <property type="entry name" value="NERD"/>
    <property type="match status" value="1"/>
</dbReference>
<protein>
    <recommendedName>
        <fullName evidence="1">NERD domain-containing protein</fullName>
    </recommendedName>
</protein>
<dbReference type="EMBL" id="BAAACW010000078">
    <property type="protein sequence ID" value="GAA0361693.1"/>
    <property type="molecule type" value="Genomic_DNA"/>
</dbReference>
<keyword evidence="3" id="KW-1185">Reference proteome</keyword>
<feature type="domain" description="NERD" evidence="1">
    <location>
        <begin position="33"/>
        <end position="106"/>
    </location>
</feature>
<evidence type="ECO:0000259" key="1">
    <source>
        <dbReference type="PROSITE" id="PS50965"/>
    </source>
</evidence>
<reference evidence="3" key="1">
    <citation type="journal article" date="2019" name="Int. J. Syst. Evol. Microbiol.">
        <title>The Global Catalogue of Microorganisms (GCM) 10K type strain sequencing project: providing services to taxonomists for standard genome sequencing and annotation.</title>
        <authorList>
            <consortium name="The Broad Institute Genomics Platform"/>
            <consortium name="The Broad Institute Genome Sequencing Center for Infectious Disease"/>
            <person name="Wu L."/>
            <person name="Ma J."/>
        </authorList>
    </citation>
    <scope>NUCLEOTIDE SEQUENCE [LARGE SCALE GENOMIC DNA]</scope>
    <source>
        <strain evidence="3">JCM 12662</strain>
    </source>
</reference>
<name>A0ABP3H8W1_9LACT</name>